<name>A0ABU3BW52_9GAMM</name>
<dbReference type="EMBL" id="JAVRIB010000001">
    <property type="protein sequence ID" value="MDT0633524.1"/>
    <property type="molecule type" value="Genomic_DNA"/>
</dbReference>
<keyword evidence="2" id="KW-1185">Reference proteome</keyword>
<dbReference type="RefSeq" id="WP_311651231.1">
    <property type="nucleotide sequence ID" value="NZ_JAVRIB010000001.1"/>
</dbReference>
<evidence type="ECO:0000313" key="1">
    <source>
        <dbReference type="EMBL" id="MDT0633524.1"/>
    </source>
</evidence>
<proteinExistence type="predicted"/>
<sequence>MKTELIAGLFNWAVLLSGYADPGAQPAVEFREHAFFVEHACHGRECRVMGWYNDQDVVYLDTKLEDLESTFARSLLVHEFVHYLQHHSGELEAYSCAQQISREREAYSIQRQYMAEVHGEAYFHMMRPALCRDEGGDSPAGPN</sequence>
<gene>
    <name evidence="1" type="ORF">RM532_00990</name>
</gene>
<evidence type="ECO:0000313" key="2">
    <source>
        <dbReference type="Proteomes" id="UP001251857"/>
    </source>
</evidence>
<comment type="caution">
    <text evidence="1">The sequence shown here is derived from an EMBL/GenBank/DDBJ whole genome shotgun (WGS) entry which is preliminary data.</text>
</comment>
<organism evidence="1 2">
    <name type="scientific">Spectribacter hydrogenoxidans</name>
    <dbReference type="NCBI Taxonomy" id="3075608"/>
    <lineage>
        <taxon>Bacteria</taxon>
        <taxon>Pseudomonadati</taxon>
        <taxon>Pseudomonadota</taxon>
        <taxon>Gammaproteobacteria</taxon>
        <taxon>Salinisphaerales</taxon>
        <taxon>Salinisphaeraceae</taxon>
        <taxon>Spectribacter</taxon>
    </lineage>
</organism>
<evidence type="ECO:0008006" key="3">
    <source>
        <dbReference type="Google" id="ProtNLM"/>
    </source>
</evidence>
<dbReference type="Proteomes" id="UP001251857">
    <property type="component" value="Unassembled WGS sequence"/>
</dbReference>
<reference evidence="1 2" key="1">
    <citation type="submission" date="2023-09" db="EMBL/GenBank/DDBJ databases">
        <authorList>
            <person name="Rey-Velasco X."/>
        </authorList>
    </citation>
    <scope>NUCLEOTIDE SEQUENCE [LARGE SCALE GENOMIC DNA]</scope>
    <source>
        <strain evidence="1 2">W335</strain>
    </source>
</reference>
<accession>A0ABU3BW52</accession>
<protein>
    <recommendedName>
        <fullName evidence="3">SprT-like family protein</fullName>
    </recommendedName>
</protein>